<dbReference type="InterPro" id="IPR000539">
    <property type="entry name" value="Frizzled/Smoothened_7TM"/>
</dbReference>
<accession>A0A7R9BML7</accession>
<dbReference type="GO" id="GO:0004888">
    <property type="term" value="F:transmembrane signaling receptor activity"/>
    <property type="evidence" value="ECO:0007669"/>
    <property type="project" value="InterPro"/>
</dbReference>
<reference evidence="14" key="1">
    <citation type="submission" date="2020-11" db="EMBL/GenBank/DDBJ databases">
        <authorList>
            <person name="Tran Van P."/>
        </authorList>
    </citation>
    <scope>NUCLEOTIDE SEQUENCE</scope>
</reference>
<feature type="transmembrane region" description="Helical" evidence="10">
    <location>
        <begin position="249"/>
        <end position="271"/>
    </location>
</feature>
<dbReference type="PANTHER" id="PTHR11309">
    <property type="entry name" value="FRIZZLED"/>
    <property type="match status" value="1"/>
</dbReference>
<dbReference type="Pfam" id="PF01534">
    <property type="entry name" value="Frizzled"/>
    <property type="match status" value="1"/>
</dbReference>
<feature type="disulfide bond" evidence="9">
    <location>
        <begin position="39"/>
        <end position="85"/>
    </location>
</feature>
<evidence type="ECO:0000256" key="5">
    <source>
        <dbReference type="ARBA" id="ARBA00022989"/>
    </source>
</evidence>
<keyword evidence="6 10" id="KW-0472">Membrane</keyword>
<dbReference type="Gene3D" id="1.10.2000.10">
    <property type="entry name" value="Frizzled cysteine-rich domain"/>
    <property type="match status" value="1"/>
</dbReference>
<dbReference type="Pfam" id="PF01392">
    <property type="entry name" value="Fz"/>
    <property type="match status" value="1"/>
</dbReference>
<evidence type="ECO:0000256" key="4">
    <source>
        <dbReference type="ARBA" id="ARBA00022692"/>
    </source>
</evidence>
<feature type="transmembrane region" description="Helical" evidence="10">
    <location>
        <begin position="340"/>
        <end position="361"/>
    </location>
</feature>
<organism evidence="14">
    <name type="scientific">Notodromas monacha</name>
    <dbReference type="NCBI Taxonomy" id="399045"/>
    <lineage>
        <taxon>Eukaryota</taxon>
        <taxon>Metazoa</taxon>
        <taxon>Ecdysozoa</taxon>
        <taxon>Arthropoda</taxon>
        <taxon>Crustacea</taxon>
        <taxon>Oligostraca</taxon>
        <taxon>Ostracoda</taxon>
        <taxon>Podocopa</taxon>
        <taxon>Podocopida</taxon>
        <taxon>Cypridocopina</taxon>
        <taxon>Cypridoidea</taxon>
        <taxon>Cyprididae</taxon>
        <taxon>Notodromas</taxon>
    </lineage>
</organism>
<feature type="disulfide bond" evidence="9">
    <location>
        <begin position="31"/>
        <end position="92"/>
    </location>
</feature>
<dbReference type="SMART" id="SM00063">
    <property type="entry name" value="FRI"/>
    <property type="match status" value="1"/>
</dbReference>
<evidence type="ECO:0000256" key="8">
    <source>
        <dbReference type="ARBA" id="ARBA00023170"/>
    </source>
</evidence>
<evidence type="ECO:0000256" key="7">
    <source>
        <dbReference type="ARBA" id="ARBA00023157"/>
    </source>
</evidence>
<comment type="subcellular location">
    <subcellularLocation>
        <location evidence="1">Membrane</location>
        <topology evidence="1">Multi-pass membrane protein</topology>
    </subcellularLocation>
</comment>
<dbReference type="GO" id="GO:0005615">
    <property type="term" value="C:extracellular space"/>
    <property type="evidence" value="ECO:0007669"/>
    <property type="project" value="TreeGrafter"/>
</dbReference>
<feature type="transmembrane region" description="Helical" evidence="10">
    <location>
        <begin position="465"/>
        <end position="491"/>
    </location>
</feature>
<feature type="transmembrane region" description="Helical" evidence="10">
    <location>
        <begin position="283"/>
        <end position="303"/>
    </location>
</feature>
<evidence type="ECO:0000256" key="1">
    <source>
        <dbReference type="ARBA" id="ARBA00004141"/>
    </source>
</evidence>
<keyword evidence="4 10" id="KW-0812">Transmembrane</keyword>
<dbReference type="PROSITE" id="PS50038">
    <property type="entry name" value="FZ"/>
    <property type="match status" value="1"/>
</dbReference>
<dbReference type="InterPro" id="IPR015526">
    <property type="entry name" value="Frizzled/SFRP"/>
</dbReference>
<dbReference type="PANTHER" id="PTHR11309:SF99">
    <property type="entry name" value="FRIZZLED-4"/>
    <property type="match status" value="1"/>
</dbReference>
<feature type="chain" id="PRO_5036402931" description="Frizzled-4" evidence="11">
    <location>
        <begin position="19"/>
        <end position="617"/>
    </location>
</feature>
<dbReference type="GO" id="GO:0017147">
    <property type="term" value="F:Wnt-protein binding"/>
    <property type="evidence" value="ECO:0007669"/>
    <property type="project" value="TreeGrafter"/>
</dbReference>
<dbReference type="EMBL" id="CAJPEX010000670">
    <property type="protein sequence ID" value="CAG0916792.1"/>
    <property type="molecule type" value="Genomic_DNA"/>
</dbReference>
<keyword evidence="5 10" id="KW-1133">Transmembrane helix</keyword>
<feature type="domain" description="FZ" evidence="12">
    <location>
        <begin position="26"/>
        <end position="145"/>
    </location>
</feature>
<feature type="transmembrane region" description="Helical" evidence="10">
    <location>
        <begin position="536"/>
        <end position="554"/>
    </location>
</feature>
<feature type="disulfide bond" evidence="9">
    <location>
        <begin position="107"/>
        <end position="131"/>
    </location>
</feature>
<evidence type="ECO:0000256" key="9">
    <source>
        <dbReference type="PROSITE-ProRule" id="PRU00090"/>
    </source>
</evidence>
<keyword evidence="15" id="KW-1185">Reference proteome</keyword>
<dbReference type="AlphaFoldDB" id="A0A7R9BML7"/>
<dbReference type="GO" id="GO:0016020">
    <property type="term" value="C:membrane"/>
    <property type="evidence" value="ECO:0007669"/>
    <property type="project" value="UniProtKB-SubCell"/>
</dbReference>
<dbReference type="InterPro" id="IPR017981">
    <property type="entry name" value="GPCR_2-like_7TM"/>
</dbReference>
<comment type="caution">
    <text evidence="9">Lacks conserved residue(s) required for the propagation of feature annotation.</text>
</comment>
<dbReference type="InterPro" id="IPR020067">
    <property type="entry name" value="Frizzled_dom"/>
</dbReference>
<keyword evidence="3" id="KW-0217">Developmental protein</keyword>
<dbReference type="PROSITE" id="PS50261">
    <property type="entry name" value="G_PROTEIN_RECEP_F2_4"/>
    <property type="match status" value="1"/>
</dbReference>
<comment type="similarity">
    <text evidence="2">Belongs to the G-protein coupled receptor Fz/Smo family.</text>
</comment>
<evidence type="ECO:0000313" key="14">
    <source>
        <dbReference type="EMBL" id="CAD7276640.1"/>
    </source>
</evidence>
<name>A0A7R9BML7_9CRUS</name>
<evidence type="ECO:0000313" key="15">
    <source>
        <dbReference type="Proteomes" id="UP000678499"/>
    </source>
</evidence>
<evidence type="ECO:0000256" key="11">
    <source>
        <dbReference type="SAM" id="SignalP"/>
    </source>
</evidence>
<dbReference type="GO" id="GO:0035567">
    <property type="term" value="P:non-canonical Wnt signaling pathway"/>
    <property type="evidence" value="ECO:0007669"/>
    <property type="project" value="TreeGrafter"/>
</dbReference>
<evidence type="ECO:0000256" key="2">
    <source>
        <dbReference type="ARBA" id="ARBA00008077"/>
    </source>
</evidence>
<evidence type="ECO:0000256" key="10">
    <source>
        <dbReference type="SAM" id="Phobius"/>
    </source>
</evidence>
<dbReference type="EMBL" id="OA882707">
    <property type="protein sequence ID" value="CAD7276640.1"/>
    <property type="molecule type" value="Genomic_DNA"/>
</dbReference>
<evidence type="ECO:0000259" key="12">
    <source>
        <dbReference type="PROSITE" id="PS50038"/>
    </source>
</evidence>
<evidence type="ECO:0000259" key="13">
    <source>
        <dbReference type="PROSITE" id="PS50261"/>
    </source>
</evidence>
<sequence>MKVCCVLIWGILCGSVTGLSGYGSNEGTNTCEPITITLCQNLKYNVTRMPGFLGHKSQDEADEEIMSYKPLVDTGCNENVRFFLCSLFAPMCSPDVSVTIPSCKSICLKVMDDCLPALQSIGVPWPPKLNCSRLPIPSESLCMEPKDSGEGNSGSVGTFQPTSHAGFDWRNRNWGSHSTMIGEPPTSHAGFDWRNRNWGSHSTMIGEPVDSRCPPNYIPVRLSFAPFTCVPRCGADAVYYEKDKEFAEVWMTILASLCLASTAFTVATFLIDVDRFQYPERAVVFLSLCLGAQASAYLLRAILGPERVSCDAAGAAVVRGGAGTSGVAENSCVVVFLLSYYFGTAASAWWVVLTVTWFLAAGRKWSSESIKRLAPHFHVAAWTVPAALCVVVVAWEQVEGDELTGMCVVGGGAAVLGLVIVPLVAFFCAGAAFIITGFSALVRIRRALKRRNRASADNVAKLETLMVKILVFSAFYAIPALGVIGCTVFEWRHADIWSKQALRHSRDCADAHRLPRVDFRHCWRENHGGAQISIPMMRLFMSLVVGITPGMWMWSFKTWASWKHWVTTRLCCRVRSGGGGGGGVKSGGLRDGFELRRTPLVQTGAAGVDPRLKLTGV</sequence>
<dbReference type="GO" id="GO:0060070">
    <property type="term" value="P:canonical Wnt signaling pathway"/>
    <property type="evidence" value="ECO:0007669"/>
    <property type="project" value="TreeGrafter"/>
</dbReference>
<keyword evidence="7 9" id="KW-1015">Disulfide bond</keyword>
<keyword evidence="11" id="KW-0732">Signal</keyword>
<dbReference type="SMART" id="SM01330">
    <property type="entry name" value="Frizzled"/>
    <property type="match status" value="1"/>
</dbReference>
<feature type="signal peptide" evidence="11">
    <location>
        <begin position="1"/>
        <end position="18"/>
    </location>
</feature>
<dbReference type="SUPFAM" id="SSF63501">
    <property type="entry name" value="Frizzled cysteine-rich domain"/>
    <property type="match status" value="1"/>
</dbReference>
<proteinExistence type="inferred from homology"/>
<feature type="disulfide bond" evidence="9">
    <location>
        <begin position="76"/>
        <end position="114"/>
    </location>
</feature>
<evidence type="ECO:0008006" key="16">
    <source>
        <dbReference type="Google" id="ProtNLM"/>
    </source>
</evidence>
<dbReference type="Proteomes" id="UP000678499">
    <property type="component" value="Unassembled WGS sequence"/>
</dbReference>
<evidence type="ECO:0000256" key="3">
    <source>
        <dbReference type="ARBA" id="ARBA00022473"/>
    </source>
</evidence>
<feature type="transmembrane region" description="Helical" evidence="10">
    <location>
        <begin position="415"/>
        <end position="444"/>
    </location>
</feature>
<protein>
    <recommendedName>
        <fullName evidence="16">Frizzled-4</fullName>
    </recommendedName>
</protein>
<feature type="transmembrane region" description="Helical" evidence="10">
    <location>
        <begin position="373"/>
        <end position="395"/>
    </location>
</feature>
<gene>
    <name evidence="14" type="ORF">NMOB1V02_LOCUS4393</name>
</gene>
<feature type="domain" description="G-protein coupled receptors family 2 profile 2" evidence="13">
    <location>
        <begin position="247"/>
        <end position="561"/>
    </location>
</feature>
<dbReference type="Gene3D" id="1.20.1070.10">
    <property type="entry name" value="Rhodopsin 7-helix transmembrane proteins"/>
    <property type="match status" value="1"/>
</dbReference>
<dbReference type="OrthoDB" id="5959102at2759"/>
<dbReference type="InterPro" id="IPR036790">
    <property type="entry name" value="Frizzled_dom_sf"/>
</dbReference>
<dbReference type="PRINTS" id="PR00489">
    <property type="entry name" value="FRIZZLED"/>
</dbReference>
<keyword evidence="8" id="KW-0675">Receptor</keyword>
<evidence type="ECO:0000256" key="6">
    <source>
        <dbReference type="ARBA" id="ARBA00023136"/>
    </source>
</evidence>